<evidence type="ECO:0000313" key="4">
    <source>
        <dbReference type="Proteomes" id="UP001241758"/>
    </source>
</evidence>
<dbReference type="InterPro" id="IPR000468">
    <property type="entry name" value="Barstar"/>
</dbReference>
<accession>A0ABT6WRJ7</accession>
<comment type="similarity">
    <text evidence="1">Belongs to the barstar family.</text>
</comment>
<dbReference type="Proteomes" id="UP001241758">
    <property type="component" value="Unassembled WGS sequence"/>
</dbReference>
<dbReference type="RefSeq" id="WP_282763341.1">
    <property type="nucleotide sequence ID" value="NZ_JASCTH010000019.1"/>
</dbReference>
<organism evidence="3 4">
    <name type="scientific">Actinoplanes sandaracinus</name>
    <dbReference type="NCBI Taxonomy" id="3045177"/>
    <lineage>
        <taxon>Bacteria</taxon>
        <taxon>Bacillati</taxon>
        <taxon>Actinomycetota</taxon>
        <taxon>Actinomycetes</taxon>
        <taxon>Micromonosporales</taxon>
        <taxon>Micromonosporaceae</taxon>
        <taxon>Actinoplanes</taxon>
    </lineage>
</organism>
<protein>
    <submittedName>
        <fullName evidence="3">Barstar family protein</fullName>
    </submittedName>
</protein>
<gene>
    <name evidence="3" type="ORF">QLQ12_27175</name>
</gene>
<reference evidence="3 4" key="1">
    <citation type="submission" date="2023-05" db="EMBL/GenBank/DDBJ databases">
        <title>Actinoplanes sp. NEAU-A12 genome sequencing.</title>
        <authorList>
            <person name="Wang Z.-S."/>
        </authorList>
    </citation>
    <scope>NUCLEOTIDE SEQUENCE [LARGE SCALE GENOMIC DNA]</scope>
    <source>
        <strain evidence="3 4">NEAU-A12</strain>
    </source>
</reference>
<name>A0ABT6WRJ7_9ACTN</name>
<feature type="domain" description="Barstar (barnase inhibitor)" evidence="2">
    <location>
        <begin position="308"/>
        <end position="399"/>
    </location>
</feature>
<evidence type="ECO:0000313" key="3">
    <source>
        <dbReference type="EMBL" id="MDI6102306.1"/>
    </source>
</evidence>
<sequence length="402" mass="43139">MTTTPPSWVLQGVLHDGEWDNCAELTRCVEIDGLFVDLPPRDRERFTLLGCRPAGALADLLDRLPAEALGTEAAWLGHLSVTAPEPPAGQSPQWFGEDLLDVVVLGQRPSAATPGAVDIDLDGFVFVYEPADEVERPADVAEFALVGYGEAAYGTCQDVSGVFREQGEPPVPVVRLLGCRPTEPLLTAVAALEKSGPEAWERRRIRADVEAVLADGSTINLIGGMVHGYVEACTPSSLGEGLLDVTVDSCPVTPLPTGYLDLLAHWRAGRPTEKNTWAGFSSELRHHWAGLALSSVPKGPDRPPGGTYHLDGRFVTDVHGFFCALGEAVNGPGGYYGWNFYAVHDCLTSAGFGARGPFRLIWHDSAVAREHLAPSHDPRTMAFTLDDLVASLTEDGVGVELR</sequence>
<dbReference type="Gene3D" id="3.30.370.10">
    <property type="entry name" value="Barstar-like"/>
    <property type="match status" value="1"/>
</dbReference>
<proteinExistence type="inferred from homology"/>
<dbReference type="InterPro" id="IPR035905">
    <property type="entry name" value="Barstar-like_sf"/>
</dbReference>
<dbReference type="EMBL" id="JASCTH010000019">
    <property type="protein sequence ID" value="MDI6102306.1"/>
    <property type="molecule type" value="Genomic_DNA"/>
</dbReference>
<dbReference type="Pfam" id="PF01337">
    <property type="entry name" value="Barstar"/>
    <property type="match status" value="1"/>
</dbReference>
<evidence type="ECO:0000259" key="2">
    <source>
        <dbReference type="Pfam" id="PF01337"/>
    </source>
</evidence>
<keyword evidence="4" id="KW-1185">Reference proteome</keyword>
<evidence type="ECO:0000256" key="1">
    <source>
        <dbReference type="ARBA" id="ARBA00006845"/>
    </source>
</evidence>
<dbReference type="SUPFAM" id="SSF52038">
    <property type="entry name" value="Barstar-related"/>
    <property type="match status" value="1"/>
</dbReference>
<comment type="caution">
    <text evidence="3">The sequence shown here is derived from an EMBL/GenBank/DDBJ whole genome shotgun (WGS) entry which is preliminary data.</text>
</comment>